<protein>
    <recommendedName>
        <fullName evidence="5">SUR7/pali family protein</fullName>
    </recommendedName>
</protein>
<dbReference type="AlphaFoldDB" id="A0A5N5QAC1"/>
<comment type="caution">
    <text evidence="3">The sequence shown here is derived from an EMBL/GenBank/DDBJ whole genome shotgun (WGS) entry which is preliminary data.</text>
</comment>
<keyword evidence="2" id="KW-0472">Membrane</keyword>
<evidence type="ECO:0000256" key="1">
    <source>
        <dbReference type="SAM" id="MobiDB-lite"/>
    </source>
</evidence>
<proteinExistence type="predicted"/>
<dbReference type="EMBL" id="SSOP01000408">
    <property type="protein sequence ID" value="KAB5588614.1"/>
    <property type="molecule type" value="Genomic_DNA"/>
</dbReference>
<organism evidence="3 4">
    <name type="scientific">Ceratobasidium theobromae</name>
    <dbReference type="NCBI Taxonomy" id="1582974"/>
    <lineage>
        <taxon>Eukaryota</taxon>
        <taxon>Fungi</taxon>
        <taxon>Dikarya</taxon>
        <taxon>Basidiomycota</taxon>
        <taxon>Agaricomycotina</taxon>
        <taxon>Agaricomycetes</taxon>
        <taxon>Cantharellales</taxon>
        <taxon>Ceratobasidiaceae</taxon>
        <taxon>Ceratobasidium</taxon>
    </lineage>
</organism>
<keyword evidence="2" id="KW-1133">Transmembrane helix</keyword>
<keyword evidence="2" id="KW-0812">Transmembrane</keyword>
<evidence type="ECO:0008006" key="5">
    <source>
        <dbReference type="Google" id="ProtNLM"/>
    </source>
</evidence>
<dbReference type="OrthoDB" id="2589196at2759"/>
<feature type="region of interest" description="Disordered" evidence="1">
    <location>
        <begin position="187"/>
        <end position="207"/>
    </location>
</feature>
<reference evidence="3 4" key="1">
    <citation type="journal article" date="2019" name="Fungal Biol. Biotechnol.">
        <title>Draft genome sequence of fastidious pathogen Ceratobasidium theobromae, which causes vascular-streak dieback in Theobroma cacao.</title>
        <authorList>
            <person name="Ali S.S."/>
            <person name="Asman A."/>
            <person name="Shao J."/>
            <person name="Firmansyah A.P."/>
            <person name="Susilo A.W."/>
            <person name="Rosmana A."/>
            <person name="McMahon P."/>
            <person name="Junaid M."/>
            <person name="Guest D."/>
            <person name="Kheng T.Y."/>
            <person name="Meinhardt L.W."/>
            <person name="Bailey B.A."/>
        </authorList>
    </citation>
    <scope>NUCLEOTIDE SEQUENCE [LARGE SCALE GENOMIC DNA]</scope>
    <source>
        <strain evidence="3 4">CT2</strain>
    </source>
</reference>
<name>A0A5N5QAC1_9AGAM</name>
<keyword evidence="4" id="KW-1185">Reference proteome</keyword>
<dbReference type="Proteomes" id="UP000383932">
    <property type="component" value="Unassembled WGS sequence"/>
</dbReference>
<feature type="transmembrane region" description="Helical" evidence="2">
    <location>
        <begin position="78"/>
        <end position="99"/>
    </location>
</feature>
<feature type="transmembrane region" description="Helical" evidence="2">
    <location>
        <begin position="154"/>
        <end position="172"/>
    </location>
</feature>
<feature type="compositionally biased region" description="Basic and acidic residues" evidence="1">
    <location>
        <begin position="191"/>
        <end position="207"/>
    </location>
</feature>
<dbReference type="InterPro" id="IPR009571">
    <property type="entry name" value="SUR7/Rim9-like_fungi"/>
</dbReference>
<dbReference type="PANTHER" id="PTHR28013:SF4">
    <property type="entry name" value="MARVEL DOMAIN-CONTAINING PROTEIN"/>
    <property type="match status" value="1"/>
</dbReference>
<evidence type="ECO:0000313" key="4">
    <source>
        <dbReference type="Proteomes" id="UP000383932"/>
    </source>
</evidence>
<evidence type="ECO:0000313" key="3">
    <source>
        <dbReference type="EMBL" id="KAB5588614.1"/>
    </source>
</evidence>
<dbReference type="GO" id="GO:0032153">
    <property type="term" value="C:cell division site"/>
    <property type="evidence" value="ECO:0007669"/>
    <property type="project" value="TreeGrafter"/>
</dbReference>
<evidence type="ECO:0000256" key="2">
    <source>
        <dbReference type="SAM" id="Phobius"/>
    </source>
</evidence>
<dbReference type="GO" id="GO:0005886">
    <property type="term" value="C:plasma membrane"/>
    <property type="evidence" value="ECO:0007669"/>
    <property type="project" value="InterPro"/>
</dbReference>
<sequence>MNPAFPPFLITLIALVFLLLCTFTTPFNWNLYYLRSDIAGGLHLGGWGWCISSGFCTKTALGYSWDPQVIVWLTKMMVWFPIADIFTFFALVSLLPTLLSQNARIFPSPIFSLLSVMSAFFSLLAFIFMIALFAVARNRFRRDGYESEFGPMPWISLVATILLIIAAFMGGCGRMFRGGKSPYVTYPGSAPRERERERERERDREYY</sequence>
<feature type="transmembrane region" description="Helical" evidence="2">
    <location>
        <begin position="111"/>
        <end position="134"/>
    </location>
</feature>
<dbReference type="GO" id="GO:0035838">
    <property type="term" value="C:growing cell tip"/>
    <property type="evidence" value="ECO:0007669"/>
    <property type="project" value="TreeGrafter"/>
</dbReference>
<dbReference type="InterPro" id="IPR051380">
    <property type="entry name" value="pH-response_reg_palI/RIM9"/>
</dbReference>
<dbReference type="PANTHER" id="PTHR28013">
    <property type="entry name" value="PROTEIN DCV1-RELATED"/>
    <property type="match status" value="1"/>
</dbReference>
<dbReference type="Pfam" id="PF06687">
    <property type="entry name" value="SUR7"/>
    <property type="match status" value="1"/>
</dbReference>
<accession>A0A5N5QAC1</accession>
<gene>
    <name evidence="3" type="ORF">CTheo_7944</name>
</gene>